<evidence type="ECO:0000256" key="1">
    <source>
        <dbReference type="ARBA" id="ARBA00022659"/>
    </source>
</evidence>
<proteinExistence type="predicted"/>
<dbReference type="GO" id="GO:0001851">
    <property type="term" value="F:complement component C3b binding"/>
    <property type="evidence" value="ECO:0007669"/>
    <property type="project" value="TreeGrafter"/>
</dbReference>
<reference evidence="7" key="2">
    <citation type="journal article" date="2013" name="Nat. Genet.">
        <title>The draft genomes of soft-shell turtle and green sea turtle yield insights into the development and evolution of the turtle-specific body plan.</title>
        <authorList>
            <person name="Wang Z."/>
            <person name="Pascual-Anaya J."/>
            <person name="Zadissa A."/>
            <person name="Li W."/>
            <person name="Niimura Y."/>
            <person name="Huang Z."/>
            <person name="Li C."/>
            <person name="White S."/>
            <person name="Xiong Z."/>
            <person name="Fang D."/>
            <person name="Wang B."/>
            <person name="Ming Y."/>
            <person name="Chen Y."/>
            <person name="Zheng Y."/>
            <person name="Kuraku S."/>
            <person name="Pignatelli M."/>
            <person name="Herrero J."/>
            <person name="Beal K."/>
            <person name="Nozawa M."/>
            <person name="Li Q."/>
            <person name="Wang J."/>
            <person name="Zhang H."/>
            <person name="Yu L."/>
            <person name="Shigenobu S."/>
            <person name="Wang J."/>
            <person name="Liu J."/>
            <person name="Flicek P."/>
            <person name="Searle S."/>
            <person name="Wang J."/>
            <person name="Kuratani S."/>
            <person name="Yin Y."/>
            <person name="Aken B."/>
            <person name="Zhang G."/>
            <person name="Irie N."/>
        </authorList>
    </citation>
    <scope>NUCLEOTIDE SEQUENCE [LARGE SCALE GENOMIC DNA]</scope>
    <source>
        <strain evidence="7">Daiwa-1</strain>
    </source>
</reference>
<dbReference type="FunFam" id="2.10.70.10:FF:000026">
    <property type="entry name" value="Complement inhibitory factor H"/>
    <property type="match status" value="1"/>
</dbReference>
<dbReference type="GO" id="GO:0006956">
    <property type="term" value="P:complement activation"/>
    <property type="evidence" value="ECO:0007669"/>
    <property type="project" value="TreeGrafter"/>
</dbReference>
<dbReference type="HOGENOM" id="CLU_2352124_0_0_1"/>
<dbReference type="InterPro" id="IPR000436">
    <property type="entry name" value="Sushi_SCR_CCP_dom"/>
</dbReference>
<dbReference type="PROSITE" id="PS50923">
    <property type="entry name" value="SUSHI"/>
    <property type="match status" value="1"/>
</dbReference>
<evidence type="ECO:0000256" key="4">
    <source>
        <dbReference type="PROSITE-ProRule" id="PRU00302"/>
    </source>
</evidence>
<dbReference type="InterPro" id="IPR035976">
    <property type="entry name" value="Sushi/SCR/CCP_sf"/>
</dbReference>
<dbReference type="CDD" id="cd00033">
    <property type="entry name" value="CCP"/>
    <property type="match status" value="1"/>
</dbReference>
<dbReference type="STRING" id="13735.ENSPSIP00000006206"/>
<dbReference type="AlphaFoldDB" id="K7FDU6"/>
<reference evidence="6" key="4">
    <citation type="submission" date="2025-09" db="UniProtKB">
        <authorList>
            <consortium name="Ensembl"/>
        </authorList>
    </citation>
    <scope>IDENTIFICATION</scope>
</reference>
<dbReference type="GO" id="GO:0005615">
    <property type="term" value="C:extracellular space"/>
    <property type="evidence" value="ECO:0007669"/>
    <property type="project" value="TreeGrafter"/>
</dbReference>
<dbReference type="InterPro" id="IPR051503">
    <property type="entry name" value="ComplSys_Reg/VirEntry_Med"/>
</dbReference>
<dbReference type="GeneTree" id="ENSGT00990000210813"/>
<organism evidence="6 7">
    <name type="scientific">Pelodiscus sinensis</name>
    <name type="common">Chinese softshell turtle</name>
    <name type="synonym">Trionyx sinensis</name>
    <dbReference type="NCBI Taxonomy" id="13735"/>
    <lineage>
        <taxon>Eukaryota</taxon>
        <taxon>Metazoa</taxon>
        <taxon>Chordata</taxon>
        <taxon>Craniata</taxon>
        <taxon>Vertebrata</taxon>
        <taxon>Euteleostomi</taxon>
        <taxon>Archelosauria</taxon>
        <taxon>Testudinata</taxon>
        <taxon>Testudines</taxon>
        <taxon>Cryptodira</taxon>
        <taxon>Trionychia</taxon>
        <taxon>Trionychidae</taxon>
        <taxon>Pelodiscus</taxon>
    </lineage>
</organism>
<dbReference type="PANTHER" id="PTHR45785:SF7">
    <property type="entry name" value="COMPLEMENT FACTOR H"/>
    <property type="match status" value="1"/>
</dbReference>
<keyword evidence="2" id="KW-0732">Signal</keyword>
<feature type="domain" description="Sushi" evidence="5">
    <location>
        <begin position="33"/>
        <end position="91"/>
    </location>
</feature>
<accession>K7FDU6</accession>
<reference evidence="6" key="3">
    <citation type="submission" date="2025-08" db="UniProtKB">
        <authorList>
            <consortium name="Ensembl"/>
        </authorList>
    </citation>
    <scope>IDENTIFICATION</scope>
</reference>
<evidence type="ECO:0000259" key="5">
    <source>
        <dbReference type="PROSITE" id="PS50923"/>
    </source>
</evidence>
<dbReference type="Proteomes" id="UP000007267">
    <property type="component" value="Unassembled WGS sequence"/>
</dbReference>
<dbReference type="Ensembl" id="ENSPSIT00000006243.1">
    <property type="protein sequence ID" value="ENSPSIP00000006206.1"/>
    <property type="gene ID" value="ENSPSIG00000005756.1"/>
</dbReference>
<comment type="caution">
    <text evidence="4">Lacks conserved residue(s) required for the propagation of feature annotation.</text>
</comment>
<keyword evidence="3 4" id="KW-1015">Disulfide bond</keyword>
<dbReference type="Pfam" id="PF00084">
    <property type="entry name" value="Sushi"/>
    <property type="match status" value="1"/>
</dbReference>
<sequence length="97" mass="10822">QLFCNDSDLKIPNHIKCVDGHVDLPTCVSGTKGKCGHPPKIENGDITSLSLNEYAFGSSVEYRCQHYYIIEGERNSYCHNGNWTKAPVCLGKKNIHL</sequence>
<dbReference type="EMBL" id="AGCU01137017">
    <property type="status" value="NOT_ANNOTATED_CDS"/>
    <property type="molecule type" value="Genomic_DNA"/>
</dbReference>
<evidence type="ECO:0000256" key="3">
    <source>
        <dbReference type="ARBA" id="ARBA00023157"/>
    </source>
</evidence>
<name>K7FDU6_PELSI</name>
<protein>
    <recommendedName>
        <fullName evidence="5">Sushi domain-containing protein</fullName>
    </recommendedName>
</protein>
<reference evidence="7" key="1">
    <citation type="submission" date="2011-10" db="EMBL/GenBank/DDBJ databases">
        <authorList>
            <consortium name="Soft-shell Turtle Genome Consortium"/>
        </authorList>
    </citation>
    <scope>NUCLEOTIDE SEQUENCE [LARGE SCALE GENOMIC DNA]</scope>
    <source>
        <strain evidence="7">Daiwa-1</strain>
    </source>
</reference>
<keyword evidence="7" id="KW-1185">Reference proteome</keyword>
<dbReference type="SMART" id="SM00032">
    <property type="entry name" value="CCP"/>
    <property type="match status" value="1"/>
</dbReference>
<evidence type="ECO:0000256" key="2">
    <source>
        <dbReference type="ARBA" id="ARBA00022729"/>
    </source>
</evidence>
<evidence type="ECO:0000313" key="6">
    <source>
        <dbReference type="Ensembl" id="ENSPSIP00000006206.1"/>
    </source>
</evidence>
<dbReference type="Gene3D" id="2.10.70.10">
    <property type="entry name" value="Complement Module, domain 1"/>
    <property type="match status" value="1"/>
</dbReference>
<dbReference type="PANTHER" id="PTHR45785">
    <property type="entry name" value="COMPLEMENT FACTOR H-RELATED"/>
    <property type="match status" value="1"/>
</dbReference>
<feature type="disulfide bond" evidence="4">
    <location>
        <begin position="35"/>
        <end position="78"/>
    </location>
</feature>
<keyword evidence="1 4" id="KW-0768">Sushi</keyword>
<evidence type="ECO:0000313" key="7">
    <source>
        <dbReference type="Proteomes" id="UP000007267"/>
    </source>
</evidence>
<dbReference type="SUPFAM" id="SSF57535">
    <property type="entry name" value="Complement control module/SCR domain"/>
    <property type="match status" value="1"/>
</dbReference>